<feature type="signal peptide" evidence="1">
    <location>
        <begin position="1"/>
        <end position="24"/>
    </location>
</feature>
<proteinExistence type="predicted"/>
<evidence type="ECO:0008006" key="4">
    <source>
        <dbReference type="Google" id="ProtNLM"/>
    </source>
</evidence>
<dbReference type="Gene3D" id="2.120.10.30">
    <property type="entry name" value="TolB, C-terminal domain"/>
    <property type="match status" value="1"/>
</dbReference>
<protein>
    <recommendedName>
        <fullName evidence="4">Superoxide dismutase</fullName>
    </recommendedName>
</protein>
<gene>
    <name evidence="2" type="ORF">GCM10012280_37350</name>
</gene>
<evidence type="ECO:0000256" key="1">
    <source>
        <dbReference type="SAM" id="SignalP"/>
    </source>
</evidence>
<sequence length="309" mass="32150">MRLGAAVPAALVAGSALGAAAAHAAPARSFPTTIALPDGFQPEGITIGSTPYAYFGSLATGDVYRASLATGEGAVISKGPGTATVGLRIDHRGRLFLAGGGAGDARVVDACSGKILASYAFATGTAFVNDVVLTPDAAWFTDSYNAVLYALPLGPGGALPGPGQVVRLPLTGDWHQRPDFNANGITRTPDHRALLVVQATSAGLLHRVDPGTGRTRVVDLGRATLPNGDGMLLLGRTLYVVQQQQNAIDVFELDEAGTSGRRTTRITDPRFQIPTTVAVHGRRLYLPNARFDVEPQPTTTYTAVAVDRP</sequence>
<evidence type="ECO:0000313" key="2">
    <source>
        <dbReference type="EMBL" id="GGO90857.1"/>
    </source>
</evidence>
<dbReference type="Proteomes" id="UP000641932">
    <property type="component" value="Unassembled WGS sequence"/>
</dbReference>
<organism evidence="2 3">
    <name type="scientific">Wenjunlia tyrosinilytica</name>
    <dbReference type="NCBI Taxonomy" id="1544741"/>
    <lineage>
        <taxon>Bacteria</taxon>
        <taxon>Bacillati</taxon>
        <taxon>Actinomycetota</taxon>
        <taxon>Actinomycetes</taxon>
        <taxon>Kitasatosporales</taxon>
        <taxon>Streptomycetaceae</taxon>
        <taxon>Wenjunlia</taxon>
    </lineage>
</organism>
<evidence type="ECO:0000313" key="3">
    <source>
        <dbReference type="Proteomes" id="UP000641932"/>
    </source>
</evidence>
<dbReference type="EMBL" id="BMMS01000015">
    <property type="protein sequence ID" value="GGO90857.1"/>
    <property type="molecule type" value="Genomic_DNA"/>
</dbReference>
<accession>A0A918DY38</accession>
<keyword evidence="1" id="KW-0732">Signal</keyword>
<dbReference type="InterPro" id="IPR011042">
    <property type="entry name" value="6-blade_b-propeller_TolB-like"/>
</dbReference>
<reference evidence="2" key="1">
    <citation type="journal article" date="2014" name="Int. J. Syst. Evol. Microbiol.">
        <title>Complete genome sequence of Corynebacterium casei LMG S-19264T (=DSM 44701T), isolated from a smear-ripened cheese.</title>
        <authorList>
            <consortium name="US DOE Joint Genome Institute (JGI-PGF)"/>
            <person name="Walter F."/>
            <person name="Albersmeier A."/>
            <person name="Kalinowski J."/>
            <person name="Ruckert C."/>
        </authorList>
    </citation>
    <scope>NUCLEOTIDE SEQUENCE</scope>
    <source>
        <strain evidence="2">CGMCC 4.7201</strain>
    </source>
</reference>
<reference evidence="2" key="2">
    <citation type="submission" date="2020-09" db="EMBL/GenBank/DDBJ databases">
        <authorList>
            <person name="Sun Q."/>
            <person name="Zhou Y."/>
        </authorList>
    </citation>
    <scope>NUCLEOTIDE SEQUENCE</scope>
    <source>
        <strain evidence="2">CGMCC 4.7201</strain>
    </source>
</reference>
<comment type="caution">
    <text evidence="2">The sequence shown here is derived from an EMBL/GenBank/DDBJ whole genome shotgun (WGS) entry which is preliminary data.</text>
</comment>
<dbReference type="SUPFAM" id="SSF63829">
    <property type="entry name" value="Calcium-dependent phosphotriesterase"/>
    <property type="match status" value="1"/>
</dbReference>
<feature type="chain" id="PRO_5037182621" description="Superoxide dismutase" evidence="1">
    <location>
        <begin position="25"/>
        <end position="309"/>
    </location>
</feature>
<dbReference type="AlphaFoldDB" id="A0A918DY38"/>
<keyword evidence="3" id="KW-1185">Reference proteome</keyword>
<name>A0A918DY38_9ACTN</name>